<reference evidence="11 12" key="1">
    <citation type="submission" date="2024-01" db="EMBL/GenBank/DDBJ databases">
        <title>A telomere-to-telomere, gap-free genome of sweet tea (Lithocarpus litseifolius).</title>
        <authorList>
            <person name="Zhou J."/>
        </authorList>
    </citation>
    <scope>NUCLEOTIDE SEQUENCE [LARGE SCALE GENOMIC DNA]</scope>
    <source>
        <strain evidence="11">Zhou-2022a</strain>
        <tissue evidence="11">Leaf</tissue>
    </source>
</reference>
<protein>
    <submittedName>
        <fullName evidence="11">Uncharacterized protein</fullName>
    </submittedName>
</protein>
<comment type="subcellular location">
    <subcellularLocation>
        <location evidence="1">Nucleus</location>
    </subcellularLocation>
</comment>
<keyword evidence="3" id="KW-0902">Two-component regulatory system</keyword>
<evidence type="ECO:0000256" key="6">
    <source>
        <dbReference type="ARBA" id="ARBA00023163"/>
    </source>
</evidence>
<dbReference type="PANTHER" id="PTHR43874">
    <property type="entry name" value="TWO-COMPONENT RESPONSE REGULATOR"/>
    <property type="match status" value="1"/>
</dbReference>
<name>A0AAW2CSU1_9ROSI</name>
<feature type="domain" description="HTH myb-type" evidence="10">
    <location>
        <begin position="298"/>
        <end position="357"/>
    </location>
</feature>
<gene>
    <name evidence="11" type="ORF">SO802_019678</name>
</gene>
<dbReference type="PANTHER" id="PTHR43874:SF87">
    <property type="entry name" value="HTH MYB-TYPE DOMAIN-CONTAINING PROTEIN"/>
    <property type="match status" value="1"/>
</dbReference>
<dbReference type="InterPro" id="IPR017930">
    <property type="entry name" value="Myb_dom"/>
</dbReference>
<evidence type="ECO:0000256" key="4">
    <source>
        <dbReference type="ARBA" id="ARBA00023015"/>
    </source>
</evidence>
<dbReference type="SUPFAM" id="SSF52172">
    <property type="entry name" value="CheY-like"/>
    <property type="match status" value="1"/>
</dbReference>
<dbReference type="InterPro" id="IPR001789">
    <property type="entry name" value="Sig_transdc_resp-reg_receiver"/>
</dbReference>
<dbReference type="InterPro" id="IPR009057">
    <property type="entry name" value="Homeodomain-like_sf"/>
</dbReference>
<comment type="caution">
    <text evidence="8">Lacks conserved residue(s) required for the propagation of feature annotation.</text>
</comment>
<dbReference type="NCBIfam" id="TIGR01557">
    <property type="entry name" value="myb_SHAQKYF"/>
    <property type="match status" value="1"/>
</dbReference>
<dbReference type="EMBL" id="JAZDWU010000006">
    <property type="protein sequence ID" value="KAL0000076.1"/>
    <property type="molecule type" value="Genomic_DNA"/>
</dbReference>
<evidence type="ECO:0000256" key="7">
    <source>
        <dbReference type="ARBA" id="ARBA00023242"/>
    </source>
</evidence>
<keyword evidence="2" id="KW-0597">Phosphoprotein</keyword>
<dbReference type="FunFam" id="1.10.10.60:FF:000007">
    <property type="entry name" value="Two-component response regulator"/>
    <property type="match status" value="1"/>
</dbReference>
<dbReference type="GO" id="GO:0005634">
    <property type="term" value="C:nucleus"/>
    <property type="evidence" value="ECO:0007669"/>
    <property type="project" value="UniProtKB-SubCell"/>
</dbReference>
<dbReference type="Pfam" id="PF00072">
    <property type="entry name" value="Response_reg"/>
    <property type="match status" value="1"/>
</dbReference>
<dbReference type="GO" id="GO:0000160">
    <property type="term" value="P:phosphorelay signal transduction system"/>
    <property type="evidence" value="ECO:0007669"/>
    <property type="project" value="UniProtKB-KW"/>
</dbReference>
<evidence type="ECO:0000259" key="10">
    <source>
        <dbReference type="PROSITE" id="PS51294"/>
    </source>
</evidence>
<evidence type="ECO:0000256" key="5">
    <source>
        <dbReference type="ARBA" id="ARBA00023159"/>
    </source>
</evidence>
<dbReference type="SMART" id="SM00448">
    <property type="entry name" value="REC"/>
    <property type="match status" value="1"/>
</dbReference>
<dbReference type="Pfam" id="PF00249">
    <property type="entry name" value="Myb_DNA-binding"/>
    <property type="match status" value="1"/>
</dbReference>
<dbReference type="Gene3D" id="3.40.50.2300">
    <property type="match status" value="1"/>
</dbReference>
<feature type="domain" description="Response regulatory" evidence="9">
    <location>
        <begin position="21"/>
        <end position="135"/>
    </location>
</feature>
<dbReference type="GO" id="GO:0003677">
    <property type="term" value="F:DNA binding"/>
    <property type="evidence" value="ECO:0007669"/>
    <property type="project" value="InterPro"/>
</dbReference>
<dbReference type="PROSITE" id="PS50110">
    <property type="entry name" value="RESPONSE_REGULATORY"/>
    <property type="match status" value="1"/>
</dbReference>
<dbReference type="InterPro" id="IPR001005">
    <property type="entry name" value="SANT/Myb"/>
</dbReference>
<dbReference type="InterPro" id="IPR045279">
    <property type="entry name" value="ARR-like"/>
</dbReference>
<keyword evidence="12" id="KW-1185">Reference proteome</keyword>
<accession>A0AAW2CSU1</accession>
<sequence length="889" mass="99391">MDGMDSDALISSVPKFARGLDILLVDHETASLMYLASLLEQYTFKVTTTEVAAIALSMIHEDEHRFRLVIANMKMPDMDRLSFLDVLLKKKIPIILMSSEKRLSVAERALAEGAWYFLETPVLLEDLKYIWQHAYRKRKDLRKEYQKENIEGEVNHVSSKDQSPQGIEMKEAGCVTSPANGNASCDINQHVTMDPKGKNWEIELEASMFEENYVREPQHEANFVEENQVREPQCNCNDRMKISEDHQQGGTNILRSYSNIEDKQQERRAKVSSEQTNFFTIKTPGEQETQRKDSNYRSSKKARFLWTTELHLKFTAALSQLGDKQARPKTILKMMKVPNLTIRQVASHLQKYKAQVQRINEVGTINLPSVSKSCYDRTGMAQSLEKQSSFPSQLGYGSSYFRSGGNTTQFAPNILPNHGPYAGNFVNHDLRNPNQYFGYTGLSGNSNPYQFTHTNGVQTQNNQNSYLSTATNGFQTQTNSNSYMSTATNGVQTQTNPNSYLSTVTKGVQTQTNSNSYLSTATKEVQTQTNPTSYLATATNRVQKQTNLTSYLSTATNGVQAQIYPNSYLSTATHGVQTQTNPNSYLSSATNGVQTQTNAEFQRLNQIREANNFPYDVSMNGNEKGKQPLEFEDGSVQVSNLDSQNLSYMNLDAPSTYISKDMFQFSNVTPELSQMLDFAQELDALLSSPNQNQFSMDYTVTGKELECVPGQITSGDANIQGNFPADFTNESQQLEVGPVPQASSSVQNHSWQITSGDANIQGIFPTDFTNELEATVGHVPQASSSVQNHSWQIISGDNIQGNFPTDFNNGSQQLEVTVGHVPQASSSVQNHSQTEYSDLLKVLEEDPEEFNAFGSEPDLGEVDRYCEWLRNSMCGNTTGPEQLDERCNS</sequence>
<evidence type="ECO:0000256" key="3">
    <source>
        <dbReference type="ARBA" id="ARBA00023012"/>
    </source>
</evidence>
<dbReference type="CDD" id="cd17584">
    <property type="entry name" value="REC_typeB_ARR-like"/>
    <property type="match status" value="1"/>
</dbReference>
<dbReference type="GO" id="GO:0009736">
    <property type="term" value="P:cytokinin-activated signaling pathway"/>
    <property type="evidence" value="ECO:0007669"/>
    <property type="project" value="InterPro"/>
</dbReference>
<keyword evidence="4" id="KW-0805">Transcription regulation</keyword>
<evidence type="ECO:0000256" key="2">
    <source>
        <dbReference type="ARBA" id="ARBA00022553"/>
    </source>
</evidence>
<dbReference type="PROSITE" id="PS51294">
    <property type="entry name" value="HTH_MYB"/>
    <property type="match status" value="1"/>
</dbReference>
<dbReference type="Gene3D" id="1.10.10.60">
    <property type="entry name" value="Homeodomain-like"/>
    <property type="match status" value="1"/>
</dbReference>
<keyword evidence="7" id="KW-0539">Nucleus</keyword>
<dbReference type="AlphaFoldDB" id="A0AAW2CSU1"/>
<evidence type="ECO:0000313" key="12">
    <source>
        <dbReference type="Proteomes" id="UP001459277"/>
    </source>
</evidence>
<proteinExistence type="predicted"/>
<organism evidence="11 12">
    <name type="scientific">Lithocarpus litseifolius</name>
    <dbReference type="NCBI Taxonomy" id="425828"/>
    <lineage>
        <taxon>Eukaryota</taxon>
        <taxon>Viridiplantae</taxon>
        <taxon>Streptophyta</taxon>
        <taxon>Embryophyta</taxon>
        <taxon>Tracheophyta</taxon>
        <taxon>Spermatophyta</taxon>
        <taxon>Magnoliopsida</taxon>
        <taxon>eudicotyledons</taxon>
        <taxon>Gunneridae</taxon>
        <taxon>Pentapetalae</taxon>
        <taxon>rosids</taxon>
        <taxon>fabids</taxon>
        <taxon>Fagales</taxon>
        <taxon>Fagaceae</taxon>
        <taxon>Lithocarpus</taxon>
    </lineage>
</organism>
<evidence type="ECO:0000256" key="8">
    <source>
        <dbReference type="PROSITE-ProRule" id="PRU00169"/>
    </source>
</evidence>
<evidence type="ECO:0000259" key="9">
    <source>
        <dbReference type="PROSITE" id="PS50110"/>
    </source>
</evidence>
<dbReference type="Proteomes" id="UP001459277">
    <property type="component" value="Unassembled WGS sequence"/>
</dbReference>
<dbReference type="SUPFAM" id="SSF46689">
    <property type="entry name" value="Homeodomain-like"/>
    <property type="match status" value="1"/>
</dbReference>
<dbReference type="InterPro" id="IPR011006">
    <property type="entry name" value="CheY-like_superfamily"/>
</dbReference>
<comment type="caution">
    <text evidence="11">The sequence shown here is derived from an EMBL/GenBank/DDBJ whole genome shotgun (WGS) entry which is preliminary data.</text>
</comment>
<keyword evidence="6" id="KW-0804">Transcription</keyword>
<evidence type="ECO:0000256" key="1">
    <source>
        <dbReference type="ARBA" id="ARBA00004123"/>
    </source>
</evidence>
<evidence type="ECO:0000313" key="11">
    <source>
        <dbReference type="EMBL" id="KAL0000076.1"/>
    </source>
</evidence>
<keyword evidence="5" id="KW-0010">Activator</keyword>
<dbReference type="InterPro" id="IPR006447">
    <property type="entry name" value="Myb_dom_plants"/>
</dbReference>